<evidence type="ECO:0000313" key="5">
    <source>
        <dbReference type="Proteomes" id="UP000007431"/>
    </source>
</evidence>
<dbReference type="InterPro" id="IPR039486">
    <property type="entry name" value="Mug56/Spo71_PH"/>
</dbReference>
<dbReference type="eggNOG" id="ENOG502QRAT">
    <property type="taxonomic scope" value="Eukaryota"/>
</dbReference>
<dbReference type="STRING" id="578458.D8Q042"/>
<proteinExistence type="predicted"/>
<feature type="region of interest" description="Disordered" evidence="1">
    <location>
        <begin position="1"/>
        <end position="28"/>
    </location>
</feature>
<dbReference type="AlphaFoldDB" id="D8Q042"/>
<organism evidence="5">
    <name type="scientific">Schizophyllum commune (strain H4-8 / FGSC 9210)</name>
    <name type="common">Split gill fungus</name>
    <dbReference type="NCBI Taxonomy" id="578458"/>
    <lineage>
        <taxon>Eukaryota</taxon>
        <taxon>Fungi</taxon>
        <taxon>Dikarya</taxon>
        <taxon>Basidiomycota</taxon>
        <taxon>Agaricomycotina</taxon>
        <taxon>Agaricomycetes</taxon>
        <taxon>Agaricomycetidae</taxon>
        <taxon>Agaricales</taxon>
        <taxon>Schizophyllaceae</taxon>
        <taxon>Schizophyllum</taxon>
    </lineage>
</organism>
<dbReference type="PANTHER" id="PTHR28076:SF1">
    <property type="entry name" value="PROSPORE MEMBRANE ADAPTER PROTEIN SPO71"/>
    <property type="match status" value="1"/>
</dbReference>
<dbReference type="Pfam" id="PF15404">
    <property type="entry name" value="PH_4"/>
    <property type="match status" value="1"/>
</dbReference>
<dbReference type="InterPro" id="IPR057379">
    <property type="entry name" value="PH_SPO71"/>
</dbReference>
<dbReference type="VEuPathDB" id="FungiDB:SCHCODRAFT_02532847"/>
<evidence type="ECO:0000259" key="3">
    <source>
        <dbReference type="Pfam" id="PF23207"/>
    </source>
</evidence>
<evidence type="ECO:0000256" key="1">
    <source>
        <dbReference type="SAM" id="MobiDB-lite"/>
    </source>
</evidence>
<dbReference type="OMA" id="DRWVMSI"/>
<keyword evidence="5" id="KW-1185">Reference proteome</keyword>
<dbReference type="GO" id="GO:1902657">
    <property type="term" value="P:protein localization to prospore membrane"/>
    <property type="evidence" value="ECO:0007669"/>
    <property type="project" value="InterPro"/>
</dbReference>
<feature type="domain" description="Prospore membrane adapter protein SPO71 PH" evidence="3">
    <location>
        <begin position="43"/>
        <end position="189"/>
    </location>
</feature>
<feature type="non-terminal residue" evidence="4">
    <location>
        <position position="1"/>
    </location>
</feature>
<evidence type="ECO:0000259" key="2">
    <source>
        <dbReference type="Pfam" id="PF15404"/>
    </source>
</evidence>
<dbReference type="EMBL" id="GL377304">
    <property type="protein sequence ID" value="EFI98971.1"/>
    <property type="molecule type" value="Genomic_DNA"/>
</dbReference>
<gene>
    <name evidence="4" type="ORF">SCHCODRAFT_53069</name>
</gene>
<protein>
    <submittedName>
        <fullName evidence="4">Uncharacterized protein</fullName>
    </submittedName>
</protein>
<dbReference type="Proteomes" id="UP000007431">
    <property type="component" value="Unassembled WGS sequence"/>
</dbReference>
<dbReference type="PANTHER" id="PTHR28076">
    <property type="entry name" value="SPORULATION-SPECIFIC PROTEIN 71"/>
    <property type="match status" value="1"/>
</dbReference>
<dbReference type="HOGENOM" id="CLU_008203_0_0_1"/>
<evidence type="ECO:0000313" key="4">
    <source>
        <dbReference type="EMBL" id="EFI98971.1"/>
    </source>
</evidence>
<accession>D8Q042</accession>
<feature type="domain" description="Mug56/Spo71 PH" evidence="2">
    <location>
        <begin position="555"/>
        <end position="654"/>
    </location>
</feature>
<reference evidence="4 5" key="1">
    <citation type="journal article" date="2010" name="Nat. Biotechnol.">
        <title>Genome sequence of the model mushroom Schizophyllum commune.</title>
        <authorList>
            <person name="Ohm R.A."/>
            <person name="de Jong J.F."/>
            <person name="Lugones L.G."/>
            <person name="Aerts A."/>
            <person name="Kothe E."/>
            <person name="Stajich J.E."/>
            <person name="de Vries R.P."/>
            <person name="Record E."/>
            <person name="Levasseur A."/>
            <person name="Baker S.E."/>
            <person name="Bartholomew K.A."/>
            <person name="Coutinho P.M."/>
            <person name="Erdmann S."/>
            <person name="Fowler T.J."/>
            <person name="Gathman A.C."/>
            <person name="Lombard V."/>
            <person name="Henrissat B."/>
            <person name="Knabe N."/>
            <person name="Kuees U."/>
            <person name="Lilly W.W."/>
            <person name="Lindquist E."/>
            <person name="Lucas S."/>
            <person name="Magnuson J.K."/>
            <person name="Piumi F."/>
            <person name="Raudaskoski M."/>
            <person name="Salamov A."/>
            <person name="Schmutz J."/>
            <person name="Schwarze F.W.M.R."/>
            <person name="vanKuyk P.A."/>
            <person name="Horton J.S."/>
            <person name="Grigoriev I.V."/>
            <person name="Woesten H.A.B."/>
        </authorList>
    </citation>
    <scope>NUCLEOTIDE SEQUENCE [LARGE SCALE GENOMIC DNA]</scope>
    <source>
        <strain evidence="5">H4-8 / FGSC 9210</strain>
    </source>
</reference>
<dbReference type="InParanoid" id="D8Q042"/>
<dbReference type="InterPro" id="IPR040345">
    <property type="entry name" value="Mug56/Spo71"/>
</dbReference>
<dbReference type="Pfam" id="PF23207">
    <property type="entry name" value="PH_SPO71"/>
    <property type="match status" value="1"/>
</dbReference>
<feature type="compositionally biased region" description="Polar residues" evidence="1">
    <location>
        <begin position="7"/>
        <end position="28"/>
    </location>
</feature>
<name>D8Q042_SCHCM</name>
<sequence>NEEESPVSPTEVLQRSGTDVQDTSAGATQDSLVQAVETDYNGVVMRDRMLVRPAFLREATVSPHFDEAENRTTRHVLYSDWKEYLVVWRQNRVELYEDYSTPGKEYITGHKHLAHTIFLWKHKINLTVYSFVDMSFCLFYRTTSSRSKQVSCFVLHIDTPGTNIFVFKVKTRSRAVDWYWALWRKLGGEVPPTLEVHNPLLDTRLRVEVPDLSIMPIEKAAQLLSRDNLVKLCIKSLRGAGDFKAEVERALARGVRLGLAWRMNTNLDWIWLDEDVRGNPRYWAVLYGLALKQGRTPTHLEIRLGRHYPEHLRTETIRHDPAGLNRRDPVSKRIEEPLSIEGYVDRIRPNTQTKDPVYLSTHDGFLFFVNQGVAQPPQPPGFVHSVHANGNYANILRRSEVRRGARQVMAAHAVCELRAIVAVRRAFQVAGDRSHKKMRRSFELLLRNGHVMRFEAILILVCLTQTHSCKNAIEWITRLRRLVSYWRLRKRIDAQEEMELARARRPLITPHLHPYHRDETARAPEPPPDASAPLPALGSLFNWCVIEGCKPVIRAGRVFMRRGLNGPYKEVRLFLIAGHLISFRMRRGSLVHRAMKRKLNLVDAYVVSGYFAALALPRGQFSPGDESLPRRYQDGLEADDPEDDLLFMIWYRKQPPSLGPANVTDDGVIEAPAVPPPAGIPALKAKETVAVFRTRSKLERDAWCWAINCEIEKIVREQKEREERLRNTGNLRPIR</sequence>